<gene>
    <name evidence="2" type="ORF">CKM354_000289600</name>
</gene>
<organism evidence="2 3">
    <name type="scientific">Cercospora kikuchii</name>
    <dbReference type="NCBI Taxonomy" id="84275"/>
    <lineage>
        <taxon>Eukaryota</taxon>
        <taxon>Fungi</taxon>
        <taxon>Dikarya</taxon>
        <taxon>Ascomycota</taxon>
        <taxon>Pezizomycotina</taxon>
        <taxon>Dothideomycetes</taxon>
        <taxon>Dothideomycetidae</taxon>
        <taxon>Mycosphaerellales</taxon>
        <taxon>Mycosphaerellaceae</taxon>
        <taxon>Cercospora</taxon>
    </lineage>
</organism>
<protein>
    <submittedName>
        <fullName evidence="2">Uncharacterized protein</fullName>
    </submittedName>
</protein>
<evidence type="ECO:0000256" key="1">
    <source>
        <dbReference type="SAM" id="SignalP"/>
    </source>
</evidence>
<accession>A0A9P3CFL0</accession>
<dbReference type="EMBL" id="BOLY01000002">
    <property type="protein sequence ID" value="GIZ39515.1"/>
    <property type="molecule type" value="Genomic_DNA"/>
</dbReference>
<keyword evidence="3" id="KW-1185">Reference proteome</keyword>
<proteinExistence type="predicted"/>
<name>A0A9P3CFL0_9PEZI</name>
<dbReference type="AlphaFoldDB" id="A0A9P3CFL0"/>
<comment type="caution">
    <text evidence="2">The sequence shown here is derived from an EMBL/GenBank/DDBJ whole genome shotgun (WGS) entry which is preliminary data.</text>
</comment>
<dbReference type="RefSeq" id="XP_044654002.1">
    <property type="nucleotide sequence ID" value="XM_044798067.1"/>
</dbReference>
<keyword evidence="1" id="KW-0732">Signal</keyword>
<feature type="signal peptide" evidence="1">
    <location>
        <begin position="1"/>
        <end position="20"/>
    </location>
</feature>
<feature type="chain" id="PRO_5040124511" evidence="1">
    <location>
        <begin position="21"/>
        <end position="161"/>
    </location>
</feature>
<evidence type="ECO:0000313" key="3">
    <source>
        <dbReference type="Proteomes" id="UP000825890"/>
    </source>
</evidence>
<dbReference type="Proteomes" id="UP000825890">
    <property type="component" value="Unassembled WGS sequence"/>
</dbReference>
<evidence type="ECO:0000313" key="2">
    <source>
        <dbReference type="EMBL" id="GIZ39515.1"/>
    </source>
</evidence>
<dbReference type="GeneID" id="68288471"/>
<sequence length="161" mass="17295">MIRLAFYLTFAAWAFGAAIAQAPCTPARRLAGVKQLVRTIETHRLEDAAKIPLDPRVTRVVTVYPTELGGNVPVPVPAGIDAASVRLVLAGGGQALFSGVEDPSYIVNANGSVTFDLIQTDFAALPYTKFREIHEYDLNTCLMTKIVGYGFGDLLPVSILS</sequence>
<reference evidence="2 3" key="1">
    <citation type="submission" date="2021-01" db="EMBL/GenBank/DDBJ databases">
        <title>Cercospora kikuchii MAFF 305040 whole genome shotgun sequence.</title>
        <authorList>
            <person name="Kashiwa T."/>
            <person name="Suzuki T."/>
        </authorList>
    </citation>
    <scope>NUCLEOTIDE SEQUENCE [LARGE SCALE GENOMIC DNA]</scope>
    <source>
        <strain evidence="2 3">MAFF 305040</strain>
    </source>
</reference>